<dbReference type="Gene3D" id="3.40.50.300">
    <property type="entry name" value="P-loop containing nucleotide triphosphate hydrolases"/>
    <property type="match status" value="1"/>
</dbReference>
<dbReference type="Pfam" id="PF00400">
    <property type="entry name" value="WD40"/>
    <property type="match status" value="3"/>
</dbReference>
<reference evidence="6" key="1">
    <citation type="submission" date="2022-06" db="EMBL/GenBank/DDBJ databases">
        <title>New cyanobacteria of genus Symplocastrum in benthos of Lake Baikal.</title>
        <authorList>
            <person name="Sorokovikova E."/>
            <person name="Tikhonova I."/>
            <person name="Krasnopeev A."/>
            <person name="Evseev P."/>
            <person name="Gladkikh A."/>
            <person name="Belykh O."/>
        </authorList>
    </citation>
    <scope>NUCLEOTIDE SEQUENCE</scope>
    <source>
        <strain evidence="6">BBK-W-15</strain>
    </source>
</reference>
<evidence type="ECO:0000256" key="5">
    <source>
        <dbReference type="SAM" id="Phobius"/>
    </source>
</evidence>
<keyword evidence="4" id="KW-0175">Coiled coil</keyword>
<dbReference type="RefSeq" id="WP_254014940.1">
    <property type="nucleotide sequence ID" value="NZ_JAMZMM010000511.1"/>
</dbReference>
<dbReference type="AlphaFoldDB" id="A0AAE3GXD0"/>
<dbReference type="InterPro" id="IPR036322">
    <property type="entry name" value="WD40_repeat_dom_sf"/>
</dbReference>
<dbReference type="PROSITE" id="PS50294">
    <property type="entry name" value="WD_REPEATS_REGION"/>
    <property type="match status" value="3"/>
</dbReference>
<name>A0AAE3GXD0_9CYAN</name>
<evidence type="ECO:0000313" key="7">
    <source>
        <dbReference type="Proteomes" id="UP001204953"/>
    </source>
</evidence>
<evidence type="ECO:0000256" key="4">
    <source>
        <dbReference type="SAM" id="Coils"/>
    </source>
</evidence>
<feature type="transmembrane region" description="Helical" evidence="5">
    <location>
        <begin position="514"/>
        <end position="535"/>
    </location>
</feature>
<dbReference type="InterPro" id="IPR015943">
    <property type="entry name" value="WD40/YVTN_repeat-like_dom_sf"/>
</dbReference>
<dbReference type="SUPFAM" id="SSF52540">
    <property type="entry name" value="P-loop containing nucleoside triphosphate hydrolases"/>
    <property type="match status" value="1"/>
</dbReference>
<proteinExistence type="predicted"/>
<protein>
    <submittedName>
        <fullName evidence="6">AAA-like domain-containing protein</fullName>
    </submittedName>
</protein>
<dbReference type="PROSITE" id="PS00678">
    <property type="entry name" value="WD_REPEATS_1"/>
    <property type="match status" value="1"/>
</dbReference>
<dbReference type="Proteomes" id="UP001204953">
    <property type="component" value="Unassembled WGS sequence"/>
</dbReference>
<dbReference type="Pfam" id="PF14516">
    <property type="entry name" value="AAA_35"/>
    <property type="match status" value="1"/>
</dbReference>
<accession>A0AAE3GXD0</accession>
<dbReference type="InterPro" id="IPR027417">
    <property type="entry name" value="P-loop_NTPase"/>
</dbReference>
<dbReference type="PANTHER" id="PTHR22847">
    <property type="entry name" value="WD40 REPEAT PROTEIN"/>
    <property type="match status" value="1"/>
</dbReference>
<keyword evidence="7" id="KW-1185">Reference proteome</keyword>
<comment type="caution">
    <text evidence="6">The sequence shown here is derived from an EMBL/GenBank/DDBJ whole genome shotgun (WGS) entry which is preliminary data.</text>
</comment>
<keyword evidence="2" id="KW-0677">Repeat</keyword>
<evidence type="ECO:0000256" key="1">
    <source>
        <dbReference type="ARBA" id="ARBA00022574"/>
    </source>
</evidence>
<dbReference type="InterPro" id="IPR001680">
    <property type="entry name" value="WD40_rpt"/>
</dbReference>
<evidence type="ECO:0000256" key="2">
    <source>
        <dbReference type="ARBA" id="ARBA00022737"/>
    </source>
</evidence>
<keyword evidence="5" id="KW-0812">Transmembrane</keyword>
<feature type="repeat" description="WD" evidence="3">
    <location>
        <begin position="738"/>
        <end position="779"/>
    </location>
</feature>
<dbReference type="Gene3D" id="2.130.10.10">
    <property type="entry name" value="YVTN repeat-like/Quinoprotein amine dehydrogenase"/>
    <property type="match status" value="1"/>
</dbReference>
<dbReference type="SUPFAM" id="SSF50978">
    <property type="entry name" value="WD40 repeat-like"/>
    <property type="match status" value="1"/>
</dbReference>
<gene>
    <name evidence="6" type="ORF">NJ959_27670</name>
</gene>
<dbReference type="EMBL" id="JAMZMM010000511">
    <property type="protein sequence ID" value="MCP2732214.1"/>
    <property type="molecule type" value="Genomic_DNA"/>
</dbReference>
<dbReference type="PROSITE" id="PS50082">
    <property type="entry name" value="WD_REPEATS_2"/>
    <property type="match status" value="3"/>
</dbReference>
<dbReference type="InterPro" id="IPR019775">
    <property type="entry name" value="WD40_repeat_CS"/>
</dbReference>
<keyword evidence="5" id="KW-0472">Membrane</keyword>
<sequence>MTEKLPYQIGGSLPENAPTYVVRQADTELYEGLNIGEFCYVLNSRQMGKSSLLVRTMQRLPTEGYACATIDLSDIGSKSIEQWYGGFAYKLLSSFNIFDAVEFMTWWQERELISPLQRLSELIEEVLLTKITKPIVIFIDEIDSILGLKEPMDDFFALIRSCYNKRAQKLEYQRLTFALLGVATPSDLISDTTRTPFNIGRGIDLQGFQFHECQDFIKGMEGKINNPQAVLKEILYWTGGQPFLTQKLCQLVVEEGEWGVGSREWGVGNGEWGVGNKNYQLPSDKTSATTSATSVNTSVATSVATSPTTVTQIVKSRIIENWETQDEPVHIRTIRDRILKNQQRCGRLLGLYQKILQYGEITADDTPEQTELRLSGLVITCQGKLRVKNPIYQAIFNQDWVEKILCDLRPYSESLTAWLATNCQDESRLLRGQALQDAQEWAGGKSLSDCDYQFLAASQEAALTQLREKQAQSQTEIQQLRRENELLESLNKEQKQRKEIEEQLRQERIKKAKILTAAMGSFMTVFAFLAGLFLVKVSMNETNTQLNAQSLLSESLLQSNQKIEALIESIQAGEQAKQYLGINSDTKILVVAALNQAIDSLEKDRSVLKLQTLPVKSLTFTPDSKTLITTTNDGKIQMWKTSDGKSLPIPHKTSRLNSANLCLSTTTCNSPNGKIIASINTDGNIKLMSKNGTLLSILKHTAPVTSISFTPDSETLASGSTDNLVRLWHRDGTLLKTLAGHQAQVTNVSFTPDGEILASASQDGMVILWNFNLEDLLRQGCVTLKGKYRRILPSCTQR</sequence>
<keyword evidence="1 3" id="KW-0853">WD repeat</keyword>
<organism evidence="6 7">
    <name type="scientific">Limnofasciculus baicalensis BBK-W-15</name>
    <dbReference type="NCBI Taxonomy" id="2699891"/>
    <lineage>
        <taxon>Bacteria</taxon>
        <taxon>Bacillati</taxon>
        <taxon>Cyanobacteriota</taxon>
        <taxon>Cyanophyceae</taxon>
        <taxon>Coleofasciculales</taxon>
        <taxon>Coleofasciculaceae</taxon>
        <taxon>Limnofasciculus</taxon>
        <taxon>Limnofasciculus baicalensis</taxon>
    </lineage>
</organism>
<feature type="repeat" description="WD" evidence="3">
    <location>
        <begin position="608"/>
        <end position="649"/>
    </location>
</feature>
<dbReference type="PANTHER" id="PTHR22847:SF637">
    <property type="entry name" value="WD REPEAT DOMAIN 5B"/>
    <property type="match status" value="1"/>
</dbReference>
<feature type="coiled-coil region" evidence="4">
    <location>
        <begin position="463"/>
        <end position="510"/>
    </location>
</feature>
<evidence type="ECO:0000256" key="3">
    <source>
        <dbReference type="PROSITE-ProRule" id="PRU00221"/>
    </source>
</evidence>
<keyword evidence="5" id="KW-1133">Transmembrane helix</keyword>
<dbReference type="SMART" id="SM00320">
    <property type="entry name" value="WD40"/>
    <property type="match status" value="3"/>
</dbReference>
<feature type="repeat" description="WD" evidence="3">
    <location>
        <begin position="697"/>
        <end position="728"/>
    </location>
</feature>
<evidence type="ECO:0000313" key="6">
    <source>
        <dbReference type="EMBL" id="MCP2732214.1"/>
    </source>
</evidence>